<dbReference type="EMBL" id="NPIC01000002">
    <property type="protein sequence ID" value="RDL39402.1"/>
    <property type="molecule type" value="Genomic_DNA"/>
</dbReference>
<dbReference type="STRING" id="2656787.A0A370TV38"/>
<evidence type="ECO:0000313" key="2">
    <source>
        <dbReference type="Proteomes" id="UP000254866"/>
    </source>
</evidence>
<proteinExistence type="predicted"/>
<dbReference type="OrthoDB" id="3250044at2759"/>
<dbReference type="Proteomes" id="UP000254866">
    <property type="component" value="Unassembled WGS sequence"/>
</dbReference>
<dbReference type="RefSeq" id="XP_031872058.1">
    <property type="nucleotide sequence ID" value="XM_032012365.1"/>
</dbReference>
<organism evidence="1 2">
    <name type="scientific">Venustampulla echinocandica</name>
    <dbReference type="NCBI Taxonomy" id="2656787"/>
    <lineage>
        <taxon>Eukaryota</taxon>
        <taxon>Fungi</taxon>
        <taxon>Dikarya</taxon>
        <taxon>Ascomycota</taxon>
        <taxon>Pezizomycotina</taxon>
        <taxon>Leotiomycetes</taxon>
        <taxon>Helotiales</taxon>
        <taxon>Pleuroascaceae</taxon>
        <taxon>Venustampulla</taxon>
    </lineage>
</organism>
<sequence>MPSILTGKGVKEALLLIENAGLPHPSGPLLSSFVVEALSPPLAAQYLLPACQSGYNQQADLLQIVSDWSYIVESISTHGCPPPLLDPVTRAAITKRGGDRCCITGKAGRFWDPLVVVPVLPLPSRWIEVEVCPVVQDDYDPTGS</sequence>
<protein>
    <submittedName>
        <fullName evidence="1">Uncharacterized protein</fullName>
    </submittedName>
</protein>
<name>A0A370TV38_9HELO</name>
<evidence type="ECO:0000313" key="1">
    <source>
        <dbReference type="EMBL" id="RDL39402.1"/>
    </source>
</evidence>
<dbReference type="GeneID" id="43596591"/>
<keyword evidence="2" id="KW-1185">Reference proteome</keyword>
<comment type="caution">
    <text evidence="1">The sequence shown here is derived from an EMBL/GenBank/DDBJ whole genome shotgun (WGS) entry which is preliminary data.</text>
</comment>
<reference evidence="1 2" key="1">
    <citation type="journal article" date="2018" name="IMA Fungus">
        <title>IMA Genome-F 9: Draft genome sequence of Annulohypoxylon stygium, Aspergillus mulundensis, Berkeleyomyces basicola (syn. Thielaviopsis basicola), Ceratocystis smalleyi, two Cercospora beticola strains, Coleophoma cylindrospora, Fusarium fracticaudum, Phialophora cf. hyalina, and Morchella septimelata.</title>
        <authorList>
            <person name="Wingfield B.D."/>
            <person name="Bills G.F."/>
            <person name="Dong Y."/>
            <person name="Huang W."/>
            <person name="Nel W.J."/>
            <person name="Swalarsk-Parry B.S."/>
            <person name="Vaghefi N."/>
            <person name="Wilken P.M."/>
            <person name="An Z."/>
            <person name="de Beer Z.W."/>
            <person name="De Vos L."/>
            <person name="Chen L."/>
            <person name="Duong T.A."/>
            <person name="Gao Y."/>
            <person name="Hammerbacher A."/>
            <person name="Kikkert J.R."/>
            <person name="Li Y."/>
            <person name="Li H."/>
            <person name="Li K."/>
            <person name="Li Q."/>
            <person name="Liu X."/>
            <person name="Ma X."/>
            <person name="Naidoo K."/>
            <person name="Pethybridge S.J."/>
            <person name="Sun J."/>
            <person name="Steenkamp E.T."/>
            <person name="van der Nest M.A."/>
            <person name="van Wyk S."/>
            <person name="Wingfield M.J."/>
            <person name="Xiong C."/>
            <person name="Yue Q."/>
            <person name="Zhang X."/>
        </authorList>
    </citation>
    <scope>NUCLEOTIDE SEQUENCE [LARGE SCALE GENOMIC DNA]</scope>
    <source>
        <strain evidence="1 2">BP 5553</strain>
    </source>
</reference>
<gene>
    <name evidence="1" type="ORF">BP5553_03742</name>
</gene>
<accession>A0A370TV38</accession>
<dbReference type="AlphaFoldDB" id="A0A370TV38"/>